<dbReference type="RefSeq" id="WP_171596960.1">
    <property type="nucleotide sequence ID" value="NZ_RZNH01000039.1"/>
</dbReference>
<proteinExistence type="predicted"/>
<evidence type="ECO:0000313" key="1">
    <source>
        <dbReference type="EMBL" id="NOU61701.1"/>
    </source>
</evidence>
<keyword evidence="2" id="KW-1185">Reference proteome</keyword>
<name>A0ABX1X0G3_9BACT</name>
<gene>
    <name evidence="1" type="ORF">ELS83_18015</name>
</gene>
<dbReference type="EMBL" id="RZNH01000039">
    <property type="protein sequence ID" value="NOU61701.1"/>
    <property type="molecule type" value="Genomic_DNA"/>
</dbReference>
<evidence type="ECO:0000313" key="2">
    <source>
        <dbReference type="Proteomes" id="UP000732105"/>
    </source>
</evidence>
<accession>A0ABX1X0G3</accession>
<comment type="caution">
    <text evidence="1">The sequence shown here is derived from an EMBL/GenBank/DDBJ whole genome shotgun (WGS) entry which is preliminary data.</text>
</comment>
<protein>
    <recommendedName>
        <fullName evidence="3">STAS domain-containing protein</fullName>
    </recommendedName>
</protein>
<evidence type="ECO:0008006" key="3">
    <source>
        <dbReference type="Google" id="ProtNLM"/>
    </source>
</evidence>
<organism evidence="1 2">
    <name type="scientific">Marinifilum caeruleilacunae</name>
    <dbReference type="NCBI Taxonomy" id="2499076"/>
    <lineage>
        <taxon>Bacteria</taxon>
        <taxon>Pseudomonadati</taxon>
        <taxon>Bacteroidota</taxon>
        <taxon>Bacteroidia</taxon>
        <taxon>Marinilabiliales</taxon>
        <taxon>Marinifilaceae</taxon>
    </lineage>
</organism>
<reference evidence="1 2" key="1">
    <citation type="submission" date="2018-12" db="EMBL/GenBank/DDBJ databases">
        <title>Marinifilum JC070 sp. nov., a marine bacterium isolated from Yongle Blue Hole in the South China Sea.</title>
        <authorList>
            <person name="Fu T."/>
        </authorList>
    </citation>
    <scope>NUCLEOTIDE SEQUENCE [LARGE SCALE GENOMIC DNA]</scope>
    <source>
        <strain evidence="1 2">JC070</strain>
    </source>
</reference>
<dbReference type="Proteomes" id="UP000732105">
    <property type="component" value="Unassembled WGS sequence"/>
</dbReference>
<sequence length="110" mass="12641">MIGFELKLNGEKTSASIEDGVLSLIITKLTNEHEDAINLDFSGLNTKDHEHIYWLSKQLKDGDELTIKIKNIEELSTPVKMKKIHKKLEKDRKLENYYSLKKSLEAEGLI</sequence>